<dbReference type="PANTHER" id="PTHR43061:SF1">
    <property type="entry name" value="GTP DIPHOSPHOKINASE RSH1, CHLOROPLASTIC-RELATED"/>
    <property type="match status" value="1"/>
</dbReference>
<dbReference type="Gene3D" id="1.10.3210.10">
    <property type="entry name" value="Hypothetical protein af1432"/>
    <property type="match status" value="1"/>
</dbReference>
<dbReference type="AlphaFoldDB" id="A0A9D9IJI2"/>
<proteinExistence type="predicted"/>
<name>A0A9D9IJI2_9BACT</name>
<dbReference type="SUPFAM" id="SSF109604">
    <property type="entry name" value="HD-domain/PDEase-like"/>
    <property type="match status" value="1"/>
</dbReference>
<dbReference type="PANTHER" id="PTHR43061">
    <property type="entry name" value="GTP DIPHOSPHOKINASE RSH1, CHLOROPLASTIC-RELATED"/>
    <property type="match status" value="1"/>
</dbReference>
<reference evidence="1" key="2">
    <citation type="journal article" date="2021" name="PeerJ">
        <title>Extensive microbial diversity within the chicken gut microbiome revealed by metagenomics and culture.</title>
        <authorList>
            <person name="Gilroy R."/>
            <person name="Ravi A."/>
            <person name="Getino M."/>
            <person name="Pursley I."/>
            <person name="Horton D.L."/>
            <person name="Alikhan N.F."/>
            <person name="Baker D."/>
            <person name="Gharbi K."/>
            <person name="Hall N."/>
            <person name="Watson M."/>
            <person name="Adriaenssens E.M."/>
            <person name="Foster-Nyarko E."/>
            <person name="Jarju S."/>
            <person name="Secka A."/>
            <person name="Antonio M."/>
            <person name="Oren A."/>
            <person name="Chaudhuri R.R."/>
            <person name="La Ragione R."/>
            <person name="Hildebrand F."/>
            <person name="Pallen M.J."/>
        </authorList>
    </citation>
    <scope>NUCLEOTIDE SEQUENCE</scope>
    <source>
        <strain evidence="1">B1-8020</strain>
    </source>
</reference>
<reference evidence="1" key="1">
    <citation type="submission" date="2020-10" db="EMBL/GenBank/DDBJ databases">
        <authorList>
            <person name="Gilroy R."/>
        </authorList>
    </citation>
    <scope>NUCLEOTIDE SEQUENCE</scope>
    <source>
        <strain evidence="1">B1-8020</strain>
    </source>
</reference>
<evidence type="ECO:0000313" key="2">
    <source>
        <dbReference type="Proteomes" id="UP000823604"/>
    </source>
</evidence>
<dbReference type="Proteomes" id="UP000823604">
    <property type="component" value="Unassembled WGS sequence"/>
</dbReference>
<sequence length="150" mass="17154">MDKESVNELLEKALKLAVEAHSGQTDKAGAPYVFHPIRVSCRCKTDEERVVALLHDTIEDSDITPQRLLSEGFPRDIVEAVISLTHYEDEKYSDYVRRCSLNSIARAVKIHDLEDNMDLSRLKQVTEKDLKRLNKYLVAYRFLLSFGAGE</sequence>
<comment type="caution">
    <text evidence="1">The sequence shown here is derived from an EMBL/GenBank/DDBJ whole genome shotgun (WGS) entry which is preliminary data.</text>
</comment>
<evidence type="ECO:0000313" key="1">
    <source>
        <dbReference type="EMBL" id="MBO8472948.1"/>
    </source>
</evidence>
<organism evidence="1 2">
    <name type="scientific">Candidatus Merdivivens pullicola</name>
    <dbReference type="NCBI Taxonomy" id="2840872"/>
    <lineage>
        <taxon>Bacteria</taxon>
        <taxon>Pseudomonadati</taxon>
        <taxon>Bacteroidota</taxon>
        <taxon>Bacteroidia</taxon>
        <taxon>Bacteroidales</taxon>
        <taxon>Muribaculaceae</taxon>
        <taxon>Muribaculaceae incertae sedis</taxon>
        <taxon>Candidatus Merdivivens</taxon>
    </lineage>
</organism>
<dbReference type="EMBL" id="JADIMA010000044">
    <property type="protein sequence ID" value="MBO8472948.1"/>
    <property type="molecule type" value="Genomic_DNA"/>
</dbReference>
<protein>
    <submittedName>
        <fullName evidence="1">GTP pyrophosphokinase</fullName>
    </submittedName>
</protein>
<gene>
    <name evidence="1" type="ORF">IAB81_04905</name>
</gene>
<accession>A0A9D9IJI2</accession>